<dbReference type="Proteomes" id="UP000030671">
    <property type="component" value="Unassembled WGS sequence"/>
</dbReference>
<feature type="transmembrane region" description="Helical" evidence="1">
    <location>
        <begin position="37"/>
        <end position="59"/>
    </location>
</feature>
<feature type="transmembrane region" description="Helical" evidence="1">
    <location>
        <begin position="231"/>
        <end position="253"/>
    </location>
</feature>
<dbReference type="InParanoid" id="W4JX24"/>
<name>W4JX24_HETIT</name>
<evidence type="ECO:0000256" key="1">
    <source>
        <dbReference type="SAM" id="Phobius"/>
    </source>
</evidence>
<reference evidence="2 3" key="1">
    <citation type="journal article" date="2012" name="New Phytol.">
        <title>Insight into trade-off between wood decay and parasitism from the genome of a fungal forest pathogen.</title>
        <authorList>
            <person name="Olson A."/>
            <person name="Aerts A."/>
            <person name="Asiegbu F."/>
            <person name="Belbahri L."/>
            <person name="Bouzid O."/>
            <person name="Broberg A."/>
            <person name="Canback B."/>
            <person name="Coutinho P.M."/>
            <person name="Cullen D."/>
            <person name="Dalman K."/>
            <person name="Deflorio G."/>
            <person name="van Diepen L.T."/>
            <person name="Dunand C."/>
            <person name="Duplessis S."/>
            <person name="Durling M."/>
            <person name="Gonthier P."/>
            <person name="Grimwood J."/>
            <person name="Fossdal C.G."/>
            <person name="Hansson D."/>
            <person name="Henrissat B."/>
            <person name="Hietala A."/>
            <person name="Himmelstrand K."/>
            <person name="Hoffmeister D."/>
            <person name="Hogberg N."/>
            <person name="James T.Y."/>
            <person name="Karlsson M."/>
            <person name="Kohler A."/>
            <person name="Kues U."/>
            <person name="Lee Y.H."/>
            <person name="Lin Y.C."/>
            <person name="Lind M."/>
            <person name="Lindquist E."/>
            <person name="Lombard V."/>
            <person name="Lucas S."/>
            <person name="Lunden K."/>
            <person name="Morin E."/>
            <person name="Murat C."/>
            <person name="Park J."/>
            <person name="Raffaello T."/>
            <person name="Rouze P."/>
            <person name="Salamov A."/>
            <person name="Schmutz J."/>
            <person name="Solheim H."/>
            <person name="Stahlberg J."/>
            <person name="Velez H."/>
            <person name="de Vries R.P."/>
            <person name="Wiebenga A."/>
            <person name="Woodward S."/>
            <person name="Yakovlev I."/>
            <person name="Garbelotto M."/>
            <person name="Martin F."/>
            <person name="Grigoriev I.V."/>
            <person name="Stenlid J."/>
        </authorList>
    </citation>
    <scope>NUCLEOTIDE SEQUENCE [LARGE SCALE GENOMIC DNA]</scope>
    <source>
        <strain evidence="2 3">TC 32-1</strain>
    </source>
</reference>
<keyword evidence="3" id="KW-1185">Reference proteome</keyword>
<accession>W4JX24</accession>
<dbReference type="OrthoDB" id="3214103at2759"/>
<proteinExistence type="predicted"/>
<dbReference type="AlphaFoldDB" id="W4JX24"/>
<evidence type="ECO:0000313" key="2">
    <source>
        <dbReference type="EMBL" id="ETW77635.1"/>
    </source>
</evidence>
<protein>
    <submittedName>
        <fullName evidence="2">Uncharacterized protein</fullName>
    </submittedName>
</protein>
<dbReference type="EMBL" id="KI925463">
    <property type="protein sequence ID" value="ETW77635.1"/>
    <property type="molecule type" value="Genomic_DNA"/>
</dbReference>
<sequence>MIVLAFGTAFCGLSGTLFFLSTYFLGFKGLQLRVNLAMWIATIFMFTVSASHYALSWAITLKEVQGSFEIPRSSQTVKMMTAQSYLPIINYLLSDGIIVWRAWVLWNRKIKMVIAPIFLLAVLTPSAPSHRHKVENGASLACETAVWALTLSTNALTTFLIAFQAWKHHRRAKRHFENGGRRVKVEAVLALLAESGAFYCVVWIVYMISQFRGHIKMTTPFFGHGSLFTEMMPIIVVNVSGSYPLIIIVLISLQRTAWDMTFDKPLSTNEHLHERAADQTATRARDHSSSIIEIQLDRYVTIHDDNFKEIEQPLKASVP</sequence>
<gene>
    <name evidence="2" type="ORF">HETIRDRAFT_411750</name>
</gene>
<keyword evidence="1" id="KW-0812">Transmembrane</keyword>
<keyword evidence="1" id="KW-0472">Membrane</keyword>
<evidence type="ECO:0000313" key="3">
    <source>
        <dbReference type="Proteomes" id="UP000030671"/>
    </source>
</evidence>
<organism evidence="2 3">
    <name type="scientific">Heterobasidion irregulare (strain TC 32-1)</name>
    <dbReference type="NCBI Taxonomy" id="747525"/>
    <lineage>
        <taxon>Eukaryota</taxon>
        <taxon>Fungi</taxon>
        <taxon>Dikarya</taxon>
        <taxon>Basidiomycota</taxon>
        <taxon>Agaricomycotina</taxon>
        <taxon>Agaricomycetes</taxon>
        <taxon>Russulales</taxon>
        <taxon>Bondarzewiaceae</taxon>
        <taxon>Heterobasidion</taxon>
        <taxon>Heterobasidion annosum species complex</taxon>
    </lineage>
</organism>
<dbReference type="GeneID" id="20672967"/>
<feature type="transmembrane region" description="Helical" evidence="1">
    <location>
        <begin position="6"/>
        <end position="25"/>
    </location>
</feature>
<keyword evidence="1" id="KW-1133">Transmembrane helix</keyword>
<dbReference type="KEGG" id="hir:HETIRDRAFT_411750"/>
<feature type="transmembrane region" description="Helical" evidence="1">
    <location>
        <begin position="84"/>
        <end position="103"/>
    </location>
</feature>
<feature type="transmembrane region" description="Helical" evidence="1">
    <location>
        <begin position="187"/>
        <end position="211"/>
    </location>
</feature>
<dbReference type="HOGENOM" id="CLU_744160_0_0_1"/>
<feature type="transmembrane region" description="Helical" evidence="1">
    <location>
        <begin position="110"/>
        <end position="127"/>
    </location>
</feature>
<feature type="transmembrane region" description="Helical" evidence="1">
    <location>
        <begin position="147"/>
        <end position="166"/>
    </location>
</feature>
<dbReference type="RefSeq" id="XP_009551114.1">
    <property type="nucleotide sequence ID" value="XM_009552819.1"/>
</dbReference>
<dbReference type="eggNOG" id="ENOG502SP7E">
    <property type="taxonomic scope" value="Eukaryota"/>
</dbReference>